<accession>A0A2P5C5S0</accession>
<evidence type="ECO:0000313" key="2">
    <source>
        <dbReference type="Proteomes" id="UP000237105"/>
    </source>
</evidence>
<reference evidence="2" key="1">
    <citation type="submission" date="2016-06" db="EMBL/GenBank/DDBJ databases">
        <title>Parallel loss of symbiosis genes in relatives of nitrogen-fixing non-legume Parasponia.</title>
        <authorList>
            <person name="Van Velzen R."/>
            <person name="Holmer R."/>
            <person name="Bu F."/>
            <person name="Rutten L."/>
            <person name="Van Zeijl A."/>
            <person name="Liu W."/>
            <person name="Santuari L."/>
            <person name="Cao Q."/>
            <person name="Sharma T."/>
            <person name="Shen D."/>
            <person name="Roswanjaya Y."/>
            <person name="Wardhani T."/>
            <person name="Kalhor M.S."/>
            <person name="Jansen J."/>
            <person name="Van den Hoogen J."/>
            <person name="Gungor B."/>
            <person name="Hartog M."/>
            <person name="Hontelez J."/>
            <person name="Verver J."/>
            <person name="Yang W.-C."/>
            <person name="Schijlen E."/>
            <person name="Repin R."/>
            <person name="Schilthuizen M."/>
            <person name="Schranz E."/>
            <person name="Heidstra R."/>
            <person name="Miyata K."/>
            <person name="Fedorova E."/>
            <person name="Kohlen W."/>
            <person name="Bisseling T."/>
            <person name="Smit S."/>
            <person name="Geurts R."/>
        </authorList>
    </citation>
    <scope>NUCLEOTIDE SEQUENCE [LARGE SCALE GENOMIC DNA]</scope>
    <source>
        <strain evidence="2">cv. WU1-14</strain>
    </source>
</reference>
<protein>
    <submittedName>
        <fullName evidence="1">Uncharacterized protein</fullName>
    </submittedName>
</protein>
<dbReference type="Proteomes" id="UP000237105">
    <property type="component" value="Unassembled WGS sequence"/>
</dbReference>
<comment type="caution">
    <text evidence="1">The sequence shown here is derived from an EMBL/GenBank/DDBJ whole genome shotgun (WGS) entry which is preliminary data.</text>
</comment>
<organism evidence="1 2">
    <name type="scientific">Parasponia andersonii</name>
    <name type="common">Sponia andersonii</name>
    <dbReference type="NCBI Taxonomy" id="3476"/>
    <lineage>
        <taxon>Eukaryota</taxon>
        <taxon>Viridiplantae</taxon>
        <taxon>Streptophyta</taxon>
        <taxon>Embryophyta</taxon>
        <taxon>Tracheophyta</taxon>
        <taxon>Spermatophyta</taxon>
        <taxon>Magnoliopsida</taxon>
        <taxon>eudicotyledons</taxon>
        <taxon>Gunneridae</taxon>
        <taxon>Pentapetalae</taxon>
        <taxon>rosids</taxon>
        <taxon>fabids</taxon>
        <taxon>Rosales</taxon>
        <taxon>Cannabaceae</taxon>
        <taxon>Parasponia</taxon>
    </lineage>
</organism>
<name>A0A2P5C5S0_PARAD</name>
<evidence type="ECO:0000313" key="1">
    <source>
        <dbReference type="EMBL" id="PON56341.1"/>
    </source>
</evidence>
<dbReference type="AlphaFoldDB" id="A0A2P5C5S0"/>
<gene>
    <name evidence="1" type="ORF">PanWU01x14_181720</name>
</gene>
<sequence>GAVLPKSGATVPQPGHRRVFGTTAPIFGVRRQVTACGAPEWHWGALFDPLRSQHLGNSRNLMLKHYFKALGMLQLLALGH</sequence>
<feature type="non-terminal residue" evidence="1">
    <location>
        <position position="1"/>
    </location>
</feature>
<dbReference type="EMBL" id="JXTB01000172">
    <property type="protein sequence ID" value="PON56341.1"/>
    <property type="molecule type" value="Genomic_DNA"/>
</dbReference>
<proteinExistence type="predicted"/>
<keyword evidence="2" id="KW-1185">Reference proteome</keyword>